<dbReference type="InterPro" id="IPR036361">
    <property type="entry name" value="SAP_dom_sf"/>
</dbReference>
<dbReference type="PROSITE" id="PS50800">
    <property type="entry name" value="SAP"/>
    <property type="match status" value="1"/>
</dbReference>
<dbReference type="AlphaFoldDB" id="A0A6C0L9R7"/>
<evidence type="ECO:0000313" key="3">
    <source>
        <dbReference type="EMBL" id="QHU27719.1"/>
    </source>
</evidence>
<evidence type="ECO:0000259" key="2">
    <source>
        <dbReference type="PROSITE" id="PS50800"/>
    </source>
</evidence>
<dbReference type="Gene3D" id="1.10.720.30">
    <property type="entry name" value="SAP domain"/>
    <property type="match status" value="1"/>
</dbReference>
<protein>
    <recommendedName>
        <fullName evidence="2">SAP domain-containing protein</fullName>
    </recommendedName>
</protein>
<evidence type="ECO:0000256" key="1">
    <source>
        <dbReference type="SAM" id="Phobius"/>
    </source>
</evidence>
<dbReference type="InterPro" id="IPR003034">
    <property type="entry name" value="SAP_dom"/>
</dbReference>
<dbReference type="Pfam" id="PF02037">
    <property type="entry name" value="SAP"/>
    <property type="match status" value="1"/>
</dbReference>
<organism evidence="3">
    <name type="scientific">viral metagenome</name>
    <dbReference type="NCBI Taxonomy" id="1070528"/>
    <lineage>
        <taxon>unclassified sequences</taxon>
        <taxon>metagenomes</taxon>
        <taxon>organismal metagenomes</taxon>
    </lineage>
</organism>
<keyword evidence="1" id="KW-1133">Transmembrane helix</keyword>
<sequence>MYGFLFDQTYINLIIMGFFLFLIMFLWRKITIIEGNYFILEKRVDMIKKTDRDSLISKNMEKADVVMNEIFKDSTGGSGSSKKNYCNNVSYCPPEAIVKSQKTSSKAKDAQVSKDSEDIDMSSYMIDAVASVANVASKPEIVISQTDVAENASIVVESNNKIEIIECKEGDDVVINKNVEYGEADNASNVPSAVTIDMTAVRDSDRDSENDIRDILYASSALGATGSAAGVVDTADNNIDNDAMSVSSDITFGTDQDKSITKKYKKMSIEKLRDECVEKSLNSEGTKAILIGRILEYNKKA</sequence>
<reference evidence="3" key="1">
    <citation type="journal article" date="2020" name="Nature">
        <title>Giant virus diversity and host interactions through global metagenomics.</title>
        <authorList>
            <person name="Schulz F."/>
            <person name="Roux S."/>
            <person name="Paez-Espino D."/>
            <person name="Jungbluth S."/>
            <person name="Walsh D.A."/>
            <person name="Denef V.J."/>
            <person name="McMahon K.D."/>
            <person name="Konstantinidis K.T."/>
            <person name="Eloe-Fadrosh E.A."/>
            <person name="Kyrpides N.C."/>
            <person name="Woyke T."/>
        </authorList>
    </citation>
    <scope>NUCLEOTIDE SEQUENCE</scope>
    <source>
        <strain evidence="3">GVMAG-M-3300027769-26</strain>
    </source>
</reference>
<name>A0A6C0L9R7_9ZZZZ</name>
<keyword evidence="1" id="KW-0472">Membrane</keyword>
<proteinExistence type="predicted"/>
<dbReference type="EMBL" id="MN740461">
    <property type="protein sequence ID" value="QHU27719.1"/>
    <property type="molecule type" value="Genomic_DNA"/>
</dbReference>
<feature type="transmembrane region" description="Helical" evidence="1">
    <location>
        <begin position="9"/>
        <end position="27"/>
    </location>
</feature>
<accession>A0A6C0L9R7</accession>
<keyword evidence="1" id="KW-0812">Transmembrane</keyword>
<feature type="domain" description="SAP" evidence="2">
    <location>
        <begin position="264"/>
        <end position="298"/>
    </location>
</feature>
<dbReference type="SUPFAM" id="SSF68906">
    <property type="entry name" value="SAP domain"/>
    <property type="match status" value="1"/>
</dbReference>